<evidence type="ECO:0000313" key="2">
    <source>
        <dbReference type="Proteomes" id="UP001396334"/>
    </source>
</evidence>
<sequence length="120" mass="13713">MFRDLLLWKTAFFSMESLDVHEMSLVPRKSVLGLKDNWERFHHLTLVQPAPLVHLDQASPPLEHSTKPTIYPVQSTKQTHVRARSISIRHEPNFQASSNVPPGSDLIGRESWTTFGNQLT</sequence>
<name>A0ABR2NM17_9ROSI</name>
<accession>A0ABR2NM17</accession>
<proteinExistence type="predicted"/>
<protein>
    <submittedName>
        <fullName evidence="1">Uncharacterized protein</fullName>
    </submittedName>
</protein>
<keyword evidence="2" id="KW-1185">Reference proteome</keyword>
<dbReference type="Proteomes" id="UP001396334">
    <property type="component" value="Unassembled WGS sequence"/>
</dbReference>
<evidence type="ECO:0000313" key="1">
    <source>
        <dbReference type="EMBL" id="KAK8977218.1"/>
    </source>
</evidence>
<comment type="caution">
    <text evidence="1">The sequence shown here is derived from an EMBL/GenBank/DDBJ whole genome shotgun (WGS) entry which is preliminary data.</text>
</comment>
<gene>
    <name evidence="1" type="ORF">V6N11_021304</name>
</gene>
<organism evidence="1 2">
    <name type="scientific">Hibiscus sabdariffa</name>
    <name type="common">roselle</name>
    <dbReference type="NCBI Taxonomy" id="183260"/>
    <lineage>
        <taxon>Eukaryota</taxon>
        <taxon>Viridiplantae</taxon>
        <taxon>Streptophyta</taxon>
        <taxon>Embryophyta</taxon>
        <taxon>Tracheophyta</taxon>
        <taxon>Spermatophyta</taxon>
        <taxon>Magnoliopsida</taxon>
        <taxon>eudicotyledons</taxon>
        <taxon>Gunneridae</taxon>
        <taxon>Pentapetalae</taxon>
        <taxon>rosids</taxon>
        <taxon>malvids</taxon>
        <taxon>Malvales</taxon>
        <taxon>Malvaceae</taxon>
        <taxon>Malvoideae</taxon>
        <taxon>Hibiscus</taxon>
    </lineage>
</organism>
<dbReference type="EMBL" id="JBBPBN010000124">
    <property type="protein sequence ID" value="KAK8977218.1"/>
    <property type="molecule type" value="Genomic_DNA"/>
</dbReference>
<reference evidence="1 2" key="1">
    <citation type="journal article" date="2024" name="G3 (Bethesda)">
        <title>Genome assembly of Hibiscus sabdariffa L. provides insights into metabolisms of medicinal natural products.</title>
        <authorList>
            <person name="Kim T."/>
        </authorList>
    </citation>
    <scope>NUCLEOTIDE SEQUENCE [LARGE SCALE GENOMIC DNA]</scope>
    <source>
        <strain evidence="1">TK-2024</strain>
        <tissue evidence="1">Old leaves</tissue>
    </source>
</reference>